<organism evidence="2">
    <name type="scientific">Sesamum radiatum</name>
    <name type="common">Black benniseed</name>
    <dbReference type="NCBI Taxonomy" id="300843"/>
    <lineage>
        <taxon>Eukaryota</taxon>
        <taxon>Viridiplantae</taxon>
        <taxon>Streptophyta</taxon>
        <taxon>Embryophyta</taxon>
        <taxon>Tracheophyta</taxon>
        <taxon>Spermatophyta</taxon>
        <taxon>Magnoliopsida</taxon>
        <taxon>eudicotyledons</taxon>
        <taxon>Gunneridae</taxon>
        <taxon>Pentapetalae</taxon>
        <taxon>asterids</taxon>
        <taxon>lamiids</taxon>
        <taxon>Lamiales</taxon>
        <taxon>Pedaliaceae</taxon>
        <taxon>Sesamum</taxon>
    </lineage>
</organism>
<reference evidence="2" key="2">
    <citation type="journal article" date="2024" name="Plant">
        <title>Genomic evolution and insights into agronomic trait innovations of Sesamum species.</title>
        <authorList>
            <person name="Miao H."/>
            <person name="Wang L."/>
            <person name="Qu L."/>
            <person name="Liu H."/>
            <person name="Sun Y."/>
            <person name="Le M."/>
            <person name="Wang Q."/>
            <person name="Wei S."/>
            <person name="Zheng Y."/>
            <person name="Lin W."/>
            <person name="Duan Y."/>
            <person name="Cao H."/>
            <person name="Xiong S."/>
            <person name="Wang X."/>
            <person name="Wei L."/>
            <person name="Li C."/>
            <person name="Ma Q."/>
            <person name="Ju M."/>
            <person name="Zhao R."/>
            <person name="Li G."/>
            <person name="Mu C."/>
            <person name="Tian Q."/>
            <person name="Mei H."/>
            <person name="Zhang T."/>
            <person name="Gao T."/>
            <person name="Zhang H."/>
        </authorList>
    </citation>
    <scope>NUCLEOTIDE SEQUENCE</scope>
    <source>
        <strain evidence="2">G02</strain>
    </source>
</reference>
<evidence type="ECO:0008006" key="3">
    <source>
        <dbReference type="Google" id="ProtNLM"/>
    </source>
</evidence>
<evidence type="ECO:0000256" key="1">
    <source>
        <dbReference type="SAM" id="MobiDB-lite"/>
    </source>
</evidence>
<protein>
    <recommendedName>
        <fullName evidence="3">Reverse transcriptase domain-containing protein</fullName>
    </recommendedName>
</protein>
<evidence type="ECO:0000313" key="2">
    <source>
        <dbReference type="EMBL" id="KAL0291450.1"/>
    </source>
</evidence>
<name>A0AAW2JAJ7_SESRA</name>
<proteinExistence type="predicted"/>
<dbReference type="AlphaFoldDB" id="A0AAW2JAJ7"/>
<feature type="region of interest" description="Disordered" evidence="1">
    <location>
        <begin position="48"/>
        <end position="73"/>
    </location>
</feature>
<comment type="caution">
    <text evidence="2">The sequence shown here is derived from an EMBL/GenBank/DDBJ whole genome shotgun (WGS) entry which is preliminary data.</text>
</comment>
<dbReference type="SUPFAM" id="SSF56672">
    <property type="entry name" value="DNA/RNA polymerases"/>
    <property type="match status" value="1"/>
</dbReference>
<dbReference type="InterPro" id="IPR043502">
    <property type="entry name" value="DNA/RNA_pol_sf"/>
</dbReference>
<reference evidence="2" key="1">
    <citation type="submission" date="2020-06" db="EMBL/GenBank/DDBJ databases">
        <authorList>
            <person name="Li T."/>
            <person name="Hu X."/>
            <person name="Zhang T."/>
            <person name="Song X."/>
            <person name="Zhang H."/>
            <person name="Dai N."/>
            <person name="Sheng W."/>
            <person name="Hou X."/>
            <person name="Wei L."/>
        </authorList>
    </citation>
    <scope>NUCLEOTIDE SEQUENCE</scope>
    <source>
        <strain evidence="2">G02</strain>
        <tissue evidence="2">Leaf</tissue>
    </source>
</reference>
<gene>
    <name evidence="2" type="ORF">Sradi_7026300</name>
</gene>
<dbReference type="EMBL" id="JACGWJ010000534">
    <property type="protein sequence ID" value="KAL0291450.1"/>
    <property type="molecule type" value="Genomic_DNA"/>
</dbReference>
<sequence length="242" mass="27300">MLFIAIISTYHMKIKFPVDGGVGEAQADVLQAHKCYIEAIKRGKKRILEETSGEKNSDKRGKDSTPRTKLKEEDPITVKPVEELLTVEFIPGDLDKITKVGSKMKEDVREQVISCLRKNKDIFAWAPQDLKGIDPGVITHHFNFDPTIRPIKQKKRHFGLEKDKIIQGKVDKLLAAGHIRKIQFLEWLSNVALVTKPGILPDNAHPGRPQEGQLHHLGWHVLLCSHAIRAEKRKSHLSKTGG</sequence>
<dbReference type="Gene3D" id="3.10.10.10">
    <property type="entry name" value="HIV Type 1 Reverse Transcriptase, subunit A, domain 1"/>
    <property type="match status" value="1"/>
</dbReference>
<accession>A0AAW2JAJ7</accession>